<dbReference type="EMBL" id="AWTC01000006">
    <property type="protein sequence ID" value="EST12269.1"/>
    <property type="molecule type" value="Genomic_DNA"/>
</dbReference>
<dbReference type="PATRIC" id="fig|1395513.3.peg.1779"/>
<dbReference type="OrthoDB" id="2988364at2"/>
<protein>
    <submittedName>
        <fullName evidence="1">Uncharacterized protein</fullName>
    </submittedName>
</protein>
<gene>
    <name evidence="1" type="ORF">P343_08810</name>
</gene>
<organism evidence="1 2">
    <name type="scientific">Sporolactobacillus laevolacticus DSM 442</name>
    <dbReference type="NCBI Taxonomy" id="1395513"/>
    <lineage>
        <taxon>Bacteria</taxon>
        <taxon>Bacillati</taxon>
        <taxon>Bacillota</taxon>
        <taxon>Bacilli</taxon>
        <taxon>Bacillales</taxon>
        <taxon>Sporolactobacillaceae</taxon>
        <taxon>Sporolactobacillus</taxon>
    </lineage>
</organism>
<dbReference type="RefSeq" id="WP_023510022.1">
    <property type="nucleotide sequence ID" value="NZ_AWTC01000006.1"/>
</dbReference>
<reference evidence="1 2" key="1">
    <citation type="journal article" date="2013" name="Genome Announc.">
        <title>Genome Sequence of Sporolactobacillus laevolacticus DSM442, an Efficient Polymer-Grade D-Lactate Producer from Agricultural Waste Cottonseed as a Nitrogen Source.</title>
        <authorList>
            <person name="Wang H."/>
            <person name="Wang L."/>
            <person name="Ju J."/>
            <person name="Yu B."/>
            <person name="Ma Y."/>
        </authorList>
    </citation>
    <scope>NUCLEOTIDE SEQUENCE [LARGE SCALE GENOMIC DNA]</scope>
    <source>
        <strain evidence="1 2">DSM 442</strain>
    </source>
</reference>
<proteinExistence type="predicted"/>
<dbReference type="STRING" id="1395513.P343_08810"/>
<evidence type="ECO:0000313" key="1">
    <source>
        <dbReference type="EMBL" id="EST12269.1"/>
    </source>
</evidence>
<dbReference type="AlphaFoldDB" id="V6J672"/>
<accession>V6J672</accession>
<keyword evidence="2" id="KW-1185">Reference proteome</keyword>
<sequence length="196" mass="22339">MSFVSIIATEQWISAVSDGNLVEFDKEGNWQIKPGKKPSFFRISECQFIACTGSSEAWSRIKKEFPFKKEPYPLDKDMLNQLEEVVRVVPQNQQDVLLVVADATNRVTCRMISNQPDTKWTVIEPESGRTGTLFLAGKLIDEKKIRLISKEFNRLLQVHGKDESKQVVLAQRELNKIAATLDPTIGTRIYQLLINK</sequence>
<dbReference type="Proteomes" id="UP000018296">
    <property type="component" value="Unassembled WGS sequence"/>
</dbReference>
<comment type="caution">
    <text evidence="1">The sequence shown here is derived from an EMBL/GenBank/DDBJ whole genome shotgun (WGS) entry which is preliminary data.</text>
</comment>
<evidence type="ECO:0000313" key="2">
    <source>
        <dbReference type="Proteomes" id="UP000018296"/>
    </source>
</evidence>
<name>V6J672_9BACL</name>